<dbReference type="InterPro" id="IPR007686">
    <property type="entry name" value="YutG/PgpA"/>
</dbReference>
<evidence type="ECO:0000259" key="3">
    <source>
        <dbReference type="Pfam" id="PF04608"/>
    </source>
</evidence>
<reference evidence="4 5" key="1">
    <citation type="submission" date="2020-08" db="EMBL/GenBank/DDBJ databases">
        <title>A Genomic Blueprint of the Chicken Gut Microbiome.</title>
        <authorList>
            <person name="Gilroy R."/>
            <person name="Ravi A."/>
            <person name="Getino M."/>
            <person name="Pursley I."/>
            <person name="Horton D.L."/>
            <person name="Alikhan N.-F."/>
            <person name="Baker D."/>
            <person name="Gharbi K."/>
            <person name="Hall N."/>
            <person name="Watson M."/>
            <person name="Adriaenssens E.M."/>
            <person name="Foster-Nyarko E."/>
            <person name="Jarju S."/>
            <person name="Secka A."/>
            <person name="Antonio M."/>
            <person name="Oren A."/>
            <person name="Chaudhuri R."/>
            <person name="La Ragione R.M."/>
            <person name="Hildebrand F."/>
            <person name="Pallen M.J."/>
        </authorList>
    </citation>
    <scope>NUCLEOTIDE SEQUENCE [LARGE SCALE GENOMIC DNA]</scope>
    <source>
        <strain evidence="4 5">Sa2CVA6</strain>
    </source>
</reference>
<dbReference type="InterPro" id="IPR026037">
    <property type="entry name" value="PgpA"/>
</dbReference>
<evidence type="ECO:0000256" key="1">
    <source>
        <dbReference type="SAM" id="MobiDB-lite"/>
    </source>
</evidence>
<feature type="transmembrane region" description="Helical" evidence="2">
    <location>
        <begin position="171"/>
        <end position="194"/>
    </location>
</feature>
<sequence length="196" mass="21885">MEPITDVQPKRFTESEGTARASSTQARPTTPIRPTVRFMLAHPAHLIALGFGSGLGRIAPGTIGTLWAWLAFLVLQLWLTPAQMGWLIAASIPVGWWACTVTARHMRVADPGHIVWDEVVGMWIVLWLTMPMGFWGQFVAFALFRFFDAAKPNPVKWADRLFKGFGPRGGWGIMFDDLVAAFCTLLVIALWRYVTV</sequence>
<keyword evidence="2" id="KW-0812">Transmembrane</keyword>
<name>A0ABR8S914_9BURK</name>
<feature type="region of interest" description="Disordered" evidence="1">
    <location>
        <begin position="1"/>
        <end position="29"/>
    </location>
</feature>
<keyword evidence="2" id="KW-1133">Transmembrane helix</keyword>
<feature type="transmembrane region" description="Helical" evidence="2">
    <location>
        <begin position="84"/>
        <end position="103"/>
    </location>
</feature>
<feature type="transmembrane region" description="Helical" evidence="2">
    <location>
        <begin position="124"/>
        <end position="147"/>
    </location>
</feature>
<keyword evidence="5" id="KW-1185">Reference proteome</keyword>
<protein>
    <submittedName>
        <fullName evidence="4">Phosphatidylglycerophosphatase A</fullName>
    </submittedName>
</protein>
<dbReference type="SUPFAM" id="SSF101307">
    <property type="entry name" value="YutG-like"/>
    <property type="match status" value="1"/>
</dbReference>
<evidence type="ECO:0000313" key="5">
    <source>
        <dbReference type="Proteomes" id="UP000634919"/>
    </source>
</evidence>
<feature type="domain" description="YutG/PgpA" evidence="3">
    <location>
        <begin position="47"/>
        <end position="190"/>
    </location>
</feature>
<accession>A0ABR8S914</accession>
<evidence type="ECO:0000313" key="4">
    <source>
        <dbReference type="EMBL" id="MBD7959945.1"/>
    </source>
</evidence>
<dbReference type="Proteomes" id="UP000634919">
    <property type="component" value="Unassembled WGS sequence"/>
</dbReference>
<gene>
    <name evidence="4" type="ORF">H9646_05590</name>
</gene>
<comment type="caution">
    <text evidence="4">The sequence shown here is derived from an EMBL/GenBank/DDBJ whole genome shotgun (WGS) entry which is preliminary data.</text>
</comment>
<keyword evidence="2" id="KW-0472">Membrane</keyword>
<dbReference type="Pfam" id="PF04608">
    <property type="entry name" value="PgpA"/>
    <property type="match status" value="1"/>
</dbReference>
<dbReference type="PANTHER" id="PTHR36305:SF1">
    <property type="entry name" value="PHOSPHATIDYLGLYCEROPHOSPHATASE A"/>
    <property type="match status" value="1"/>
</dbReference>
<evidence type="ECO:0000256" key="2">
    <source>
        <dbReference type="SAM" id="Phobius"/>
    </source>
</evidence>
<dbReference type="EMBL" id="JACSQK010000003">
    <property type="protein sequence ID" value="MBD7959945.1"/>
    <property type="molecule type" value="Genomic_DNA"/>
</dbReference>
<dbReference type="InterPro" id="IPR036681">
    <property type="entry name" value="PgpA-like_sf"/>
</dbReference>
<proteinExistence type="predicted"/>
<dbReference type="CDD" id="cd06971">
    <property type="entry name" value="PgpA"/>
    <property type="match status" value="1"/>
</dbReference>
<dbReference type="PANTHER" id="PTHR36305">
    <property type="entry name" value="PHOSPHATIDYLGLYCEROPHOSPHATASE A"/>
    <property type="match status" value="1"/>
</dbReference>
<organism evidence="4 5">
    <name type="scientific">Comamonas avium</name>
    <dbReference type="NCBI Taxonomy" id="2762231"/>
    <lineage>
        <taxon>Bacteria</taxon>
        <taxon>Pseudomonadati</taxon>
        <taxon>Pseudomonadota</taxon>
        <taxon>Betaproteobacteria</taxon>
        <taxon>Burkholderiales</taxon>
        <taxon>Comamonadaceae</taxon>
        <taxon>Comamonas</taxon>
    </lineage>
</organism>